<protein>
    <submittedName>
        <fullName evidence="2">Glycosyltransferase</fullName>
    </submittedName>
</protein>
<evidence type="ECO:0000313" key="2">
    <source>
        <dbReference type="EMBL" id="MBC3805604.1"/>
    </source>
</evidence>
<dbReference type="RefSeq" id="WP_186843491.1">
    <property type="nucleotide sequence ID" value="NZ_WJBC01000038.1"/>
</dbReference>
<feature type="domain" description="Glycosyltransferase 2-like" evidence="1">
    <location>
        <begin position="11"/>
        <end position="178"/>
    </location>
</feature>
<evidence type="ECO:0000259" key="1">
    <source>
        <dbReference type="Pfam" id="PF00535"/>
    </source>
</evidence>
<dbReference type="InterPro" id="IPR001173">
    <property type="entry name" value="Glyco_trans_2-like"/>
</dbReference>
<keyword evidence="3" id="KW-1185">Reference proteome</keyword>
<dbReference type="Proteomes" id="UP000603234">
    <property type="component" value="Unassembled WGS sequence"/>
</dbReference>
<dbReference type="Gene3D" id="3.90.550.10">
    <property type="entry name" value="Spore Coat Polysaccharide Biosynthesis Protein SpsA, Chain A"/>
    <property type="match status" value="1"/>
</dbReference>
<dbReference type="PANTHER" id="PTHR22916:SF3">
    <property type="entry name" value="UDP-GLCNAC:BETAGAL BETA-1,3-N-ACETYLGLUCOSAMINYLTRANSFERASE-LIKE PROTEIN 1"/>
    <property type="match status" value="1"/>
</dbReference>
<reference evidence="2 3" key="1">
    <citation type="journal article" date="2020" name="mSystems">
        <title>Defining Genomic and Predicted Metabolic Features of the Acetobacterium Genus.</title>
        <authorList>
            <person name="Ross D.E."/>
            <person name="Marshall C.W."/>
            <person name="Gulliver D."/>
            <person name="May H.D."/>
            <person name="Norman R.S."/>
        </authorList>
    </citation>
    <scope>NUCLEOTIDE SEQUENCE [LARGE SCALE GENOMIC DNA]</scope>
    <source>
        <strain evidence="2 3">DSM 8238</strain>
    </source>
</reference>
<accession>A0ABR6WZN0</accession>
<comment type="caution">
    <text evidence="2">The sequence shown here is derived from an EMBL/GenBank/DDBJ whole genome shotgun (WGS) entry which is preliminary data.</text>
</comment>
<name>A0ABR6WZN0_9FIRM</name>
<dbReference type="InterPro" id="IPR029044">
    <property type="entry name" value="Nucleotide-diphossugar_trans"/>
</dbReference>
<dbReference type="CDD" id="cd00761">
    <property type="entry name" value="Glyco_tranf_GTA_type"/>
    <property type="match status" value="1"/>
</dbReference>
<sequence>MNNSNEKILISIVIPTYERPIYLKRAIDSALAQDYKNTEIIVVDDNDSDSDYRIETEKLLNSYSSVKNVIYLKHETNKNGSAARNTGLKFASGQYIMFLDDDDEILPARIRLQVDLMEQLDNTWGACYTKYKKIKGKDDVQISSETRQGELYVEALMRSVYIGSGSNLLVRKSIADEIGGYDESFKRNQDFEFLARLLENYKLAYIDECTLIVHYEIRGKKGTYEDSVATDTFYINKFRDKIDAVSPENKRKVFVMIALERFRYSVRFNKVSDGFRNLWINNVSVMELIRYCIYAIHRAITKKAYGFKL</sequence>
<dbReference type="SUPFAM" id="SSF53448">
    <property type="entry name" value="Nucleotide-diphospho-sugar transferases"/>
    <property type="match status" value="1"/>
</dbReference>
<gene>
    <name evidence="2" type="ORF">GH808_14435</name>
</gene>
<dbReference type="Pfam" id="PF00535">
    <property type="entry name" value="Glycos_transf_2"/>
    <property type="match status" value="1"/>
</dbReference>
<organism evidence="2 3">
    <name type="scientific">Acetobacterium fimetarium</name>
    <dbReference type="NCBI Taxonomy" id="52691"/>
    <lineage>
        <taxon>Bacteria</taxon>
        <taxon>Bacillati</taxon>
        <taxon>Bacillota</taxon>
        <taxon>Clostridia</taxon>
        <taxon>Eubacteriales</taxon>
        <taxon>Eubacteriaceae</taxon>
        <taxon>Acetobacterium</taxon>
    </lineage>
</organism>
<evidence type="ECO:0000313" key="3">
    <source>
        <dbReference type="Proteomes" id="UP000603234"/>
    </source>
</evidence>
<dbReference type="EMBL" id="WJBC01000038">
    <property type="protein sequence ID" value="MBC3805604.1"/>
    <property type="molecule type" value="Genomic_DNA"/>
</dbReference>
<proteinExistence type="predicted"/>
<dbReference type="PANTHER" id="PTHR22916">
    <property type="entry name" value="GLYCOSYLTRANSFERASE"/>
    <property type="match status" value="1"/>
</dbReference>